<evidence type="ECO:0000313" key="2">
    <source>
        <dbReference type="EMBL" id="PII33855.1"/>
    </source>
</evidence>
<sequence>MPFFTVAGLLATSLACLCIYAASPNQRLWAAAWPRRPALLAGGGLLAAGWLAFAQDMRTLAATFTWLTLLMLAFALLPYIGALFRGRRTP</sequence>
<keyword evidence="1" id="KW-0472">Membrane</keyword>
<reference evidence="2" key="1">
    <citation type="submission" date="2017-10" db="EMBL/GenBank/DDBJ databases">
        <title>Chryseobacterium sp. B5 is a hydrocarbonoclastic and plant growth promoting bacterium.</title>
        <authorList>
            <person name="Thijs S."/>
            <person name="Gkorezis P."/>
            <person name="Van Hamme J."/>
        </authorList>
    </citation>
    <scope>NUCLEOTIDE SEQUENCE</scope>
    <source>
        <strain evidence="2">B5</strain>
    </source>
</reference>
<proteinExistence type="predicted"/>
<dbReference type="AlphaFoldDB" id="A0A2G7T1S4"/>
<evidence type="ECO:0000256" key="1">
    <source>
        <dbReference type="SAM" id="Phobius"/>
    </source>
</evidence>
<feature type="transmembrane region" description="Helical" evidence="1">
    <location>
        <begin position="37"/>
        <end position="54"/>
    </location>
</feature>
<keyword evidence="1" id="KW-1133">Transmembrane helix</keyword>
<name>A0A2G7T1S4_9FLAO</name>
<protein>
    <recommendedName>
        <fullName evidence="3">DUF3325 domain-containing protein</fullName>
    </recommendedName>
</protein>
<keyword evidence="1" id="KW-0812">Transmembrane</keyword>
<organism evidence="2">
    <name type="scientific">Chryseobacterium sp. B5</name>
    <dbReference type="NCBI Taxonomy" id="2050562"/>
    <lineage>
        <taxon>Bacteria</taxon>
        <taxon>Pseudomonadati</taxon>
        <taxon>Bacteroidota</taxon>
        <taxon>Flavobacteriia</taxon>
        <taxon>Flavobacteriales</taxon>
        <taxon>Weeksellaceae</taxon>
        <taxon>Chryseobacterium group</taxon>
        <taxon>Chryseobacterium</taxon>
    </lineage>
</organism>
<feature type="transmembrane region" description="Helical" evidence="1">
    <location>
        <begin position="66"/>
        <end position="84"/>
    </location>
</feature>
<gene>
    <name evidence="2" type="ORF">CTI11_23730</name>
</gene>
<accession>A0A2G7T1S4</accession>
<dbReference type="EMBL" id="PEKC01000137">
    <property type="protein sequence ID" value="PII33855.1"/>
    <property type="molecule type" value="Genomic_DNA"/>
</dbReference>
<comment type="caution">
    <text evidence="2">The sequence shown here is derived from an EMBL/GenBank/DDBJ whole genome shotgun (WGS) entry which is preliminary data.</text>
</comment>
<evidence type="ECO:0008006" key="3">
    <source>
        <dbReference type="Google" id="ProtNLM"/>
    </source>
</evidence>